<dbReference type="KEGG" id="cprv:CYPRO_1380"/>
<feature type="transmembrane region" description="Helical" evidence="12">
    <location>
        <begin position="20"/>
        <end position="39"/>
    </location>
</feature>
<name>A0A345UJI4_9BACT</name>
<feature type="transmembrane region" description="Helical" evidence="12">
    <location>
        <begin position="54"/>
        <end position="73"/>
    </location>
</feature>
<evidence type="ECO:0000256" key="4">
    <source>
        <dbReference type="ARBA" id="ARBA00022670"/>
    </source>
</evidence>
<accession>A0A345UJI4</accession>
<dbReference type="Proteomes" id="UP000254808">
    <property type="component" value="Chromosome"/>
</dbReference>
<keyword evidence="11 12" id="KW-0472">Membrane</keyword>
<dbReference type="PANTHER" id="PTHR39188">
    <property type="entry name" value="MEMBRANE-ASSOCIATED ZINC METALLOPROTEASE M50B"/>
    <property type="match status" value="1"/>
</dbReference>
<keyword evidence="4 14" id="KW-0645">Protease</keyword>
<dbReference type="GO" id="GO:0008237">
    <property type="term" value="F:metallopeptidase activity"/>
    <property type="evidence" value="ECO:0007669"/>
    <property type="project" value="UniProtKB-KW"/>
</dbReference>
<keyword evidence="10" id="KW-0482">Metalloprotease</keyword>
<evidence type="ECO:0000256" key="11">
    <source>
        <dbReference type="ARBA" id="ARBA00023136"/>
    </source>
</evidence>
<protein>
    <submittedName>
        <fullName evidence="14">Zn-dependent protease (Includes SpoIVFB)</fullName>
    </submittedName>
</protein>
<reference evidence="14 15" key="1">
    <citation type="submission" date="2018-03" db="EMBL/GenBank/DDBJ databases">
        <title>Phenotypic and genomic properties of Cyclonatronum proteinivorum gen. nov., sp. nov., a haloalkaliphilic bacteroidete from soda lakes possessing Na+-translocating rhodopsin.</title>
        <authorList>
            <person name="Toshchakov S.V."/>
            <person name="Korzhenkov A."/>
            <person name="Samarov N.I."/>
            <person name="Kublanov I.V."/>
            <person name="Muntyan M.S."/>
            <person name="Sorokin D.Y."/>
        </authorList>
    </citation>
    <scope>NUCLEOTIDE SEQUENCE [LARGE SCALE GENOMIC DNA]</scope>
    <source>
        <strain evidence="14 15">Omega</strain>
    </source>
</reference>
<feature type="transmembrane region" description="Helical" evidence="12">
    <location>
        <begin position="197"/>
        <end position="214"/>
    </location>
</feature>
<evidence type="ECO:0000256" key="7">
    <source>
        <dbReference type="ARBA" id="ARBA00022801"/>
    </source>
</evidence>
<comment type="subcellular location">
    <subcellularLocation>
        <location evidence="2">Membrane</location>
        <topology evidence="2">Multi-pass membrane protein</topology>
    </subcellularLocation>
</comment>
<dbReference type="GO" id="GO:0016020">
    <property type="term" value="C:membrane"/>
    <property type="evidence" value="ECO:0007669"/>
    <property type="project" value="UniProtKB-SubCell"/>
</dbReference>
<keyword evidence="6" id="KW-0479">Metal-binding</keyword>
<keyword evidence="9 12" id="KW-1133">Transmembrane helix</keyword>
<sequence>MNISSAFYDFRNRNVQISRWRLSIDPLLPLVLLLLAWALSSRYYPEMLYLSAAWKYWMLGGLTAVFITVSILIHELGHSSVARALNIPIERIHLYLFGGMAELQHRPHAARQEFWIALAGPMASLGVALFSWVMYALVLDPTFMAWYFFRFLALINLLIALFNLLPIFPLDGGRLLRSVIWAVNGNYLRASWLTKRAGSFIAGLLLLLALADYTWLQSDYVIFSGILALYMMYTWYSGRYELNYMPSAGDLIRPAPEAETTQALVEQLMPPREQLLKRCIFPVLEHGEPYERLIIEGKVLNSAADDISQLPAKPAVTGDFIDLDEPNSWSSSVVYNAEWIPVYHSGRVVGMCDAKELRFWLQQNENAIHLWLPRTGKGIT</sequence>
<evidence type="ECO:0000256" key="2">
    <source>
        <dbReference type="ARBA" id="ARBA00004141"/>
    </source>
</evidence>
<dbReference type="GO" id="GO:0006508">
    <property type="term" value="P:proteolysis"/>
    <property type="evidence" value="ECO:0007669"/>
    <property type="project" value="UniProtKB-KW"/>
</dbReference>
<evidence type="ECO:0000313" key="14">
    <source>
        <dbReference type="EMBL" id="AXJ00636.1"/>
    </source>
</evidence>
<proteinExistence type="inferred from homology"/>
<feature type="transmembrane region" description="Helical" evidence="12">
    <location>
        <begin position="114"/>
        <end position="138"/>
    </location>
</feature>
<dbReference type="AlphaFoldDB" id="A0A345UJI4"/>
<dbReference type="PANTHER" id="PTHR39188:SF3">
    <property type="entry name" value="STAGE IV SPORULATION PROTEIN FB"/>
    <property type="match status" value="1"/>
</dbReference>
<evidence type="ECO:0000313" key="15">
    <source>
        <dbReference type="Proteomes" id="UP000254808"/>
    </source>
</evidence>
<keyword evidence="15" id="KW-1185">Reference proteome</keyword>
<evidence type="ECO:0000256" key="9">
    <source>
        <dbReference type="ARBA" id="ARBA00022989"/>
    </source>
</evidence>
<feature type="domain" description="Peptidase M50" evidence="13">
    <location>
        <begin position="64"/>
        <end position="136"/>
    </location>
</feature>
<comment type="cofactor">
    <cofactor evidence="1">
        <name>Zn(2+)</name>
        <dbReference type="ChEBI" id="CHEBI:29105"/>
    </cofactor>
</comment>
<comment type="similarity">
    <text evidence="3">Belongs to the peptidase M50B family.</text>
</comment>
<evidence type="ECO:0000256" key="12">
    <source>
        <dbReference type="SAM" id="Phobius"/>
    </source>
</evidence>
<keyword evidence="5 12" id="KW-0812">Transmembrane</keyword>
<evidence type="ECO:0000256" key="3">
    <source>
        <dbReference type="ARBA" id="ARBA00007931"/>
    </source>
</evidence>
<evidence type="ECO:0000256" key="10">
    <source>
        <dbReference type="ARBA" id="ARBA00023049"/>
    </source>
</evidence>
<keyword evidence="8" id="KW-0862">Zinc</keyword>
<evidence type="ECO:0000256" key="1">
    <source>
        <dbReference type="ARBA" id="ARBA00001947"/>
    </source>
</evidence>
<dbReference type="GO" id="GO:0046872">
    <property type="term" value="F:metal ion binding"/>
    <property type="evidence" value="ECO:0007669"/>
    <property type="project" value="UniProtKB-KW"/>
</dbReference>
<evidence type="ECO:0000259" key="13">
    <source>
        <dbReference type="Pfam" id="PF02163"/>
    </source>
</evidence>
<evidence type="ECO:0000256" key="5">
    <source>
        <dbReference type="ARBA" id="ARBA00022692"/>
    </source>
</evidence>
<gene>
    <name evidence="14" type="ORF">CYPRO_1380</name>
</gene>
<organism evidence="14 15">
    <name type="scientific">Cyclonatronum proteinivorum</name>
    <dbReference type="NCBI Taxonomy" id="1457365"/>
    <lineage>
        <taxon>Bacteria</taxon>
        <taxon>Pseudomonadati</taxon>
        <taxon>Balneolota</taxon>
        <taxon>Balneolia</taxon>
        <taxon>Balneolales</taxon>
        <taxon>Cyclonatronaceae</taxon>
        <taxon>Cyclonatronum</taxon>
    </lineage>
</organism>
<dbReference type="EMBL" id="CP027806">
    <property type="protein sequence ID" value="AXJ00636.1"/>
    <property type="molecule type" value="Genomic_DNA"/>
</dbReference>
<keyword evidence="7" id="KW-0378">Hydrolase</keyword>
<feature type="domain" description="Peptidase M50" evidence="13">
    <location>
        <begin position="146"/>
        <end position="191"/>
    </location>
</feature>
<dbReference type="OrthoDB" id="9800627at2"/>
<feature type="transmembrane region" description="Helical" evidence="12">
    <location>
        <begin position="220"/>
        <end position="236"/>
    </location>
</feature>
<dbReference type="RefSeq" id="WP_114983912.1">
    <property type="nucleotide sequence ID" value="NZ_CP027806.1"/>
</dbReference>
<feature type="transmembrane region" description="Helical" evidence="12">
    <location>
        <begin position="144"/>
        <end position="168"/>
    </location>
</feature>
<evidence type="ECO:0000256" key="8">
    <source>
        <dbReference type="ARBA" id="ARBA00022833"/>
    </source>
</evidence>
<dbReference type="InterPro" id="IPR008915">
    <property type="entry name" value="Peptidase_M50"/>
</dbReference>
<dbReference type="Pfam" id="PF02163">
    <property type="entry name" value="Peptidase_M50"/>
    <property type="match status" value="2"/>
</dbReference>
<evidence type="ECO:0000256" key="6">
    <source>
        <dbReference type="ARBA" id="ARBA00022723"/>
    </source>
</evidence>